<evidence type="ECO:0000313" key="1">
    <source>
        <dbReference type="EMBL" id="AEI44088.1"/>
    </source>
</evidence>
<accession>F8FK47</accession>
<dbReference type="KEGG" id="pms:KNP414_05564"/>
<name>F8FK47_PAEMK</name>
<dbReference type="EMBL" id="CP002869">
    <property type="protein sequence ID" value="AEI44088.1"/>
    <property type="molecule type" value="Genomic_DNA"/>
</dbReference>
<evidence type="ECO:0000313" key="2">
    <source>
        <dbReference type="Proteomes" id="UP000006620"/>
    </source>
</evidence>
<gene>
    <name evidence="1" type="ordered locus">KNP414_05564</name>
</gene>
<organism evidence="1 2">
    <name type="scientific">Paenibacillus mucilaginosus (strain KNP414)</name>
    <dbReference type="NCBI Taxonomy" id="1036673"/>
    <lineage>
        <taxon>Bacteria</taxon>
        <taxon>Bacillati</taxon>
        <taxon>Bacillota</taxon>
        <taxon>Bacilli</taxon>
        <taxon>Bacillales</taxon>
        <taxon>Paenibacillaceae</taxon>
        <taxon>Paenibacillus</taxon>
    </lineage>
</organism>
<dbReference type="AlphaFoldDB" id="F8FK47"/>
<dbReference type="Proteomes" id="UP000006620">
    <property type="component" value="Chromosome"/>
</dbReference>
<protein>
    <submittedName>
        <fullName evidence="1">Uncharacterized protein</fullName>
    </submittedName>
</protein>
<proteinExistence type="predicted"/>
<sequence>MQRGCLPHYPIRGLSNQISTKAERVPGSLNVDRMNAGGGACFFSAHLQLPFMFTS</sequence>
<reference evidence="2" key="1">
    <citation type="submission" date="2011-06" db="EMBL/GenBank/DDBJ databases">
        <title>Complete genome sequence of Paenibacillus mucilaginosus KNP414.</title>
        <authorList>
            <person name="Wang J."/>
            <person name="Hu S."/>
            <person name="Hu X."/>
            <person name="Zhang B."/>
            <person name="Dong D."/>
            <person name="Zhang S."/>
            <person name="Zhao K."/>
            <person name="Wu D."/>
        </authorList>
    </citation>
    <scope>NUCLEOTIDE SEQUENCE [LARGE SCALE GENOMIC DNA]</scope>
    <source>
        <strain evidence="2">KNP414</strain>
    </source>
</reference>
<reference evidence="1 2" key="2">
    <citation type="journal article" date="2013" name="Genome Announc.">
        <title>Genome Sequence of Growth-Improving Paenibacillus mucilaginosus Strain KNP414.</title>
        <authorList>
            <person name="Lu J.J."/>
            <person name="Wang J.F."/>
            <person name="Hu X.F."/>
        </authorList>
    </citation>
    <scope>NUCLEOTIDE SEQUENCE [LARGE SCALE GENOMIC DNA]</scope>
    <source>
        <strain evidence="1 2">KNP414</strain>
    </source>
</reference>
<dbReference type="HOGENOM" id="CLU_3027985_0_0_9"/>